<dbReference type="EMBL" id="JBBBZM010000037">
    <property type="protein sequence ID" value="KAL0637284.1"/>
    <property type="molecule type" value="Genomic_DNA"/>
</dbReference>
<dbReference type="PANTHER" id="PTHR10545:SF29">
    <property type="entry name" value="GH14572P-RELATED"/>
    <property type="match status" value="1"/>
</dbReference>
<dbReference type="CDD" id="cd04301">
    <property type="entry name" value="NAT_SF"/>
    <property type="match status" value="1"/>
</dbReference>
<dbReference type="SUPFAM" id="SSF55729">
    <property type="entry name" value="Acyl-CoA N-acyltransferases (Nat)"/>
    <property type="match status" value="1"/>
</dbReference>
<gene>
    <name evidence="4" type="primary">ats1</name>
    <name evidence="4" type="ORF">Q9L58_003768</name>
</gene>
<feature type="domain" description="N-acetyltransferase" evidence="3">
    <location>
        <begin position="5"/>
        <end position="157"/>
    </location>
</feature>
<keyword evidence="5" id="KW-1185">Reference proteome</keyword>
<dbReference type="Pfam" id="PF00583">
    <property type="entry name" value="Acetyltransf_1"/>
    <property type="match status" value="1"/>
</dbReference>
<evidence type="ECO:0000256" key="2">
    <source>
        <dbReference type="ARBA" id="ARBA00023315"/>
    </source>
</evidence>
<proteinExistence type="predicted"/>
<protein>
    <submittedName>
        <fullName evidence="4">Peroxygenase 1</fullName>
    </submittedName>
</protein>
<organism evidence="4 5">
    <name type="scientific">Discina gigas</name>
    <dbReference type="NCBI Taxonomy" id="1032678"/>
    <lineage>
        <taxon>Eukaryota</taxon>
        <taxon>Fungi</taxon>
        <taxon>Dikarya</taxon>
        <taxon>Ascomycota</taxon>
        <taxon>Pezizomycotina</taxon>
        <taxon>Pezizomycetes</taxon>
        <taxon>Pezizales</taxon>
        <taxon>Discinaceae</taxon>
        <taxon>Discina</taxon>
    </lineage>
</organism>
<reference evidence="4 5" key="1">
    <citation type="submission" date="2024-02" db="EMBL/GenBank/DDBJ databases">
        <title>Discinaceae phylogenomics.</title>
        <authorList>
            <person name="Dirks A.C."/>
            <person name="James T.Y."/>
        </authorList>
    </citation>
    <scope>NUCLEOTIDE SEQUENCE [LARGE SCALE GENOMIC DNA]</scope>
    <source>
        <strain evidence="4 5">ACD0624</strain>
    </source>
</reference>
<keyword evidence="2" id="KW-0012">Acyltransferase</keyword>
<keyword evidence="1" id="KW-0808">Transferase</keyword>
<comment type="caution">
    <text evidence="4">The sequence shown here is derived from an EMBL/GenBank/DDBJ whole genome shotgun (WGS) entry which is preliminary data.</text>
</comment>
<dbReference type="Proteomes" id="UP001447188">
    <property type="component" value="Unassembled WGS sequence"/>
</dbReference>
<name>A0ABR3GMY2_9PEZI</name>
<sequence length="172" mass="19424">MTSKPIIRHAIASDVPLILEFITELAVYENEPDAVLATEELLLDTLGFNENSKCYAKTLLIFDGEKPAGMALYFNNYSTWRARPGIYLEDLFVRPEFRGRGFGTALLAALAQELIDTKGGRLEWSVLKWNTPSIKFYESIGAENMGKEWQVMRLADDTLTAMATRGPEVERR</sequence>
<dbReference type="InterPro" id="IPR051016">
    <property type="entry name" value="Diverse_Substrate_AcTransf"/>
</dbReference>
<dbReference type="Gene3D" id="3.40.630.30">
    <property type="match status" value="1"/>
</dbReference>
<dbReference type="PROSITE" id="PS51186">
    <property type="entry name" value="GNAT"/>
    <property type="match status" value="1"/>
</dbReference>
<dbReference type="PANTHER" id="PTHR10545">
    <property type="entry name" value="DIAMINE N-ACETYLTRANSFERASE"/>
    <property type="match status" value="1"/>
</dbReference>
<evidence type="ECO:0000313" key="4">
    <source>
        <dbReference type="EMBL" id="KAL0637284.1"/>
    </source>
</evidence>
<evidence type="ECO:0000256" key="1">
    <source>
        <dbReference type="ARBA" id="ARBA00022679"/>
    </source>
</evidence>
<dbReference type="InterPro" id="IPR000182">
    <property type="entry name" value="GNAT_dom"/>
</dbReference>
<accession>A0ABR3GMY2</accession>
<evidence type="ECO:0000313" key="5">
    <source>
        <dbReference type="Proteomes" id="UP001447188"/>
    </source>
</evidence>
<dbReference type="InterPro" id="IPR016181">
    <property type="entry name" value="Acyl_CoA_acyltransferase"/>
</dbReference>
<evidence type="ECO:0000259" key="3">
    <source>
        <dbReference type="PROSITE" id="PS51186"/>
    </source>
</evidence>